<dbReference type="RefSeq" id="WP_183214509.1">
    <property type="nucleotide sequence ID" value="NZ_JACHOR010000006.1"/>
</dbReference>
<sequence length="309" mass="32955">MTRVSTLGNYNSALLNLFAAQNRQFDAQQRLATEKVANDLQGFGRSSESLTALKGAQARIQGFIDTGDTLLARLETQDLALSRGSSAIDRLRSALGNSIANEAGGTINLELEAAFQDFRGALNMEHQGQFVFSGGNSVETPVEFTTLDQLVAAPDVASAFNNGSLKTRSRISETTAFDSSFLADEIGTEALEIMREIRAFSDTNADGPFATKLTEAQKTFLTGKLSELATAGGNFLTHVAQNGALFQQVESINANNAAQLSQLDALVGQRTDADLAQAAVDIKLSEVAIQASAQVINQLRNVSLLNFLT</sequence>
<evidence type="ECO:0000313" key="2">
    <source>
        <dbReference type="Proteomes" id="UP000545037"/>
    </source>
</evidence>
<proteinExistence type="predicted"/>
<dbReference type="Proteomes" id="UP000545037">
    <property type="component" value="Unassembled WGS sequence"/>
</dbReference>
<reference evidence="1 2" key="1">
    <citation type="submission" date="2020-08" db="EMBL/GenBank/DDBJ databases">
        <title>Genomic Encyclopedia of Type Strains, Phase IV (KMG-IV): sequencing the most valuable type-strain genomes for metagenomic binning, comparative biology and taxonomic classification.</title>
        <authorList>
            <person name="Goeker M."/>
        </authorList>
    </citation>
    <scope>NUCLEOTIDE SEQUENCE [LARGE SCALE GENOMIC DNA]</scope>
    <source>
        <strain evidence="1 2">DSM 4737</strain>
    </source>
</reference>
<dbReference type="Gene3D" id="1.20.1330.10">
    <property type="entry name" value="f41 fragment of flagellin, N-terminal domain"/>
    <property type="match status" value="1"/>
</dbReference>
<keyword evidence="1" id="KW-0966">Cell projection</keyword>
<keyword evidence="2" id="KW-1185">Reference proteome</keyword>
<dbReference type="EMBL" id="JACHOR010000006">
    <property type="protein sequence ID" value="MBB5747512.1"/>
    <property type="molecule type" value="Genomic_DNA"/>
</dbReference>
<name>A0A7W9CLR0_9CAUL</name>
<keyword evidence="1" id="KW-0969">Cilium</keyword>
<protein>
    <submittedName>
        <fullName evidence="1">Flagellar hook-associated protein 3 FlgL</fullName>
    </submittedName>
</protein>
<accession>A0A7W9CLR0</accession>
<organism evidence="1 2">
    <name type="scientific">Brevundimonas variabilis</name>
    <dbReference type="NCBI Taxonomy" id="74312"/>
    <lineage>
        <taxon>Bacteria</taxon>
        <taxon>Pseudomonadati</taxon>
        <taxon>Pseudomonadota</taxon>
        <taxon>Alphaproteobacteria</taxon>
        <taxon>Caulobacterales</taxon>
        <taxon>Caulobacteraceae</taxon>
        <taxon>Brevundimonas</taxon>
    </lineage>
</organism>
<gene>
    <name evidence="1" type="ORF">GGR13_003140</name>
</gene>
<comment type="caution">
    <text evidence="1">The sequence shown here is derived from an EMBL/GenBank/DDBJ whole genome shotgun (WGS) entry which is preliminary data.</text>
</comment>
<dbReference type="AlphaFoldDB" id="A0A7W9CLR0"/>
<keyword evidence="1" id="KW-0282">Flagellum</keyword>
<dbReference type="SUPFAM" id="SSF64518">
    <property type="entry name" value="Phase 1 flagellin"/>
    <property type="match status" value="1"/>
</dbReference>
<evidence type="ECO:0000313" key="1">
    <source>
        <dbReference type="EMBL" id="MBB5747512.1"/>
    </source>
</evidence>